<feature type="transmembrane region" description="Helical" evidence="1">
    <location>
        <begin position="12"/>
        <end position="30"/>
    </location>
</feature>
<dbReference type="Pfam" id="PF00795">
    <property type="entry name" value="CN_hydrolase"/>
    <property type="match status" value="1"/>
</dbReference>
<sequence>MENLKKIAHVQFFDKIGAVALGTIIAYISWNLSIESAIFSSLLFFAYFYINQRSYLFTLILSYYLFASRGLLIGTENYYDSSYIATLIWLSASLLTTSVWITIWSPSQKKRLLLFPIMLTLLIVPPIGFISWVNPIISSAIIFPKFGFLGIVFYLLTLYLVTILLKDKQRATQTIIIISLLFISTLIYKPIKKQKQNILYPINSNLKYKNQAVDFLGDYRRQKKLLLLANRSKHDNLLFHENALGSFNQNSMMIWERLDNNKTILAGAYIYKEVGGYDNVLIELNNRSSKIIYKQRVPVPISMWQPWREQGAKAYPFQNPTVEFQQSRVGVFICYEQLLTYTYLHTMFYEPQYIIGISNLWWVEDDSISEIQKRSLELWGRLFGKFTVYSENNSCTNARVSTFNLNQK</sequence>
<reference evidence="3" key="1">
    <citation type="submission" date="2016-10" db="EMBL/GenBank/DDBJ databases">
        <authorList>
            <person name="de Groot N.N."/>
        </authorList>
    </citation>
    <scope>NUCLEOTIDE SEQUENCE</scope>
</reference>
<dbReference type="SUPFAM" id="SSF56317">
    <property type="entry name" value="Carbon-nitrogen hydrolase"/>
    <property type="match status" value="1"/>
</dbReference>
<feature type="transmembrane region" description="Helical" evidence="1">
    <location>
        <begin position="113"/>
        <end position="134"/>
    </location>
</feature>
<feature type="transmembrane region" description="Helical" evidence="1">
    <location>
        <begin position="171"/>
        <end position="188"/>
    </location>
</feature>
<organism evidence="3">
    <name type="scientific">hydrothermal vent metagenome</name>
    <dbReference type="NCBI Taxonomy" id="652676"/>
    <lineage>
        <taxon>unclassified sequences</taxon>
        <taxon>metagenomes</taxon>
        <taxon>ecological metagenomes</taxon>
    </lineage>
</organism>
<feature type="transmembrane region" description="Helical" evidence="1">
    <location>
        <begin position="78"/>
        <end position="101"/>
    </location>
</feature>
<dbReference type="InterPro" id="IPR036526">
    <property type="entry name" value="C-N_Hydrolase_sf"/>
</dbReference>
<gene>
    <name evidence="3" type="ORF">MNB_SV-13-1642</name>
</gene>
<protein>
    <submittedName>
        <fullName evidence="3">Conjugal transfer protein TraB</fullName>
    </submittedName>
</protein>
<evidence type="ECO:0000313" key="3">
    <source>
        <dbReference type="EMBL" id="SFV68186.1"/>
    </source>
</evidence>
<evidence type="ECO:0000259" key="2">
    <source>
        <dbReference type="Pfam" id="PF00795"/>
    </source>
</evidence>
<feature type="transmembrane region" description="Helical" evidence="1">
    <location>
        <begin position="146"/>
        <end position="165"/>
    </location>
</feature>
<name>A0A1W1CQV2_9ZZZZ</name>
<dbReference type="InterPro" id="IPR003010">
    <property type="entry name" value="C-N_Hydrolase"/>
</dbReference>
<feature type="domain" description="CN hydrolase" evidence="2">
    <location>
        <begin position="265"/>
        <end position="379"/>
    </location>
</feature>
<feature type="transmembrane region" description="Helical" evidence="1">
    <location>
        <begin position="42"/>
        <end position="66"/>
    </location>
</feature>
<keyword evidence="1" id="KW-0812">Transmembrane</keyword>
<keyword evidence="1" id="KW-0472">Membrane</keyword>
<dbReference type="EMBL" id="FPHM01000120">
    <property type="protein sequence ID" value="SFV68186.1"/>
    <property type="molecule type" value="Genomic_DNA"/>
</dbReference>
<accession>A0A1W1CQV2</accession>
<evidence type="ECO:0000256" key="1">
    <source>
        <dbReference type="SAM" id="Phobius"/>
    </source>
</evidence>
<dbReference type="AlphaFoldDB" id="A0A1W1CQV2"/>
<keyword evidence="1" id="KW-1133">Transmembrane helix</keyword>
<proteinExistence type="predicted"/>